<accession>A0A1I6M9L7</accession>
<dbReference type="EMBL" id="FOZL01000001">
    <property type="protein sequence ID" value="SFS12416.1"/>
    <property type="molecule type" value="Genomic_DNA"/>
</dbReference>
<dbReference type="GO" id="GO:0016301">
    <property type="term" value="F:kinase activity"/>
    <property type="evidence" value="ECO:0007669"/>
    <property type="project" value="UniProtKB-KW"/>
</dbReference>
<dbReference type="PANTHER" id="PTHR18964">
    <property type="entry name" value="ROK (REPRESSOR, ORF, KINASE) FAMILY"/>
    <property type="match status" value="1"/>
</dbReference>
<keyword evidence="2" id="KW-0418">Kinase</keyword>
<proteinExistence type="inferred from homology"/>
<organism evidence="2 3">
    <name type="scientific">Granulicella pectinivorans</name>
    <dbReference type="NCBI Taxonomy" id="474950"/>
    <lineage>
        <taxon>Bacteria</taxon>
        <taxon>Pseudomonadati</taxon>
        <taxon>Acidobacteriota</taxon>
        <taxon>Terriglobia</taxon>
        <taxon>Terriglobales</taxon>
        <taxon>Acidobacteriaceae</taxon>
        <taxon>Granulicella</taxon>
    </lineage>
</organism>
<evidence type="ECO:0000256" key="1">
    <source>
        <dbReference type="ARBA" id="ARBA00006479"/>
    </source>
</evidence>
<evidence type="ECO:0000313" key="2">
    <source>
        <dbReference type="EMBL" id="SFS12416.1"/>
    </source>
</evidence>
<sequence>MHKLMTRRATPIRRRMTTKVPMTHRTIAGTQEPARPAQLREANDRLLLKLLRAHSPCSKADLARLSGLTAPTVSIGVSRLVGLGLAEEMGDGISSGGRPPAILRFNEKHGHVAAADIGGTRVRMMLADLNGNPVAQWDTRIGENQKTPRGVVNLVQQGLTAMVAEAGVSGKVLHITAAAPGITDVNRGVVLAAPNLSGWNDVPLRTLLERQLGIPAGVENDTNLAAVGEHAEGMARGIDDFVFIAMGTGVGAGIFLRGALHHGATWSAGEIGYLSVSGMPRQRLLMRETGQLERITGGLGIEARWKELLRKERRSVREELSVLRASQIFDMAEAGDARAEEVLQNTGRLLAEALSTIALLYNPELIVLGGGVGAHPALCRVTTHYLQENDFAIPKVRSSALSTQAQLFGAVSLSLAAIEANLLC</sequence>
<dbReference type="Gene3D" id="1.10.10.10">
    <property type="entry name" value="Winged helix-like DNA-binding domain superfamily/Winged helix DNA-binding domain"/>
    <property type="match status" value="1"/>
</dbReference>
<dbReference type="SUPFAM" id="SSF46785">
    <property type="entry name" value="Winged helix' DNA-binding domain"/>
    <property type="match status" value="1"/>
</dbReference>
<dbReference type="Proteomes" id="UP000199024">
    <property type="component" value="Unassembled WGS sequence"/>
</dbReference>
<dbReference type="STRING" id="474950.SAMN05421771_2122"/>
<reference evidence="2 3" key="1">
    <citation type="submission" date="2016-10" db="EMBL/GenBank/DDBJ databases">
        <authorList>
            <person name="de Groot N.N."/>
        </authorList>
    </citation>
    <scope>NUCLEOTIDE SEQUENCE [LARGE SCALE GENOMIC DNA]</scope>
    <source>
        <strain evidence="2 3">DSM 21001</strain>
    </source>
</reference>
<dbReference type="CDD" id="cd23763">
    <property type="entry name" value="ASKHA_ATPase_ROK"/>
    <property type="match status" value="1"/>
</dbReference>
<name>A0A1I6M9L7_9BACT</name>
<evidence type="ECO:0000313" key="3">
    <source>
        <dbReference type="Proteomes" id="UP000199024"/>
    </source>
</evidence>
<dbReference type="Pfam" id="PF00480">
    <property type="entry name" value="ROK"/>
    <property type="match status" value="1"/>
</dbReference>
<dbReference type="PANTHER" id="PTHR18964:SF149">
    <property type="entry name" value="BIFUNCTIONAL UDP-N-ACETYLGLUCOSAMINE 2-EPIMERASE_N-ACETYLMANNOSAMINE KINASE"/>
    <property type="match status" value="1"/>
</dbReference>
<comment type="similarity">
    <text evidence="1">Belongs to the ROK (NagC/XylR) family.</text>
</comment>
<dbReference type="SUPFAM" id="SSF53067">
    <property type="entry name" value="Actin-like ATPase domain"/>
    <property type="match status" value="1"/>
</dbReference>
<keyword evidence="2" id="KW-0808">Transferase</keyword>
<dbReference type="InterPro" id="IPR036388">
    <property type="entry name" value="WH-like_DNA-bd_sf"/>
</dbReference>
<dbReference type="InterPro" id="IPR000600">
    <property type="entry name" value="ROK"/>
</dbReference>
<gene>
    <name evidence="2" type="ORF">SAMN05421771_2122</name>
</gene>
<keyword evidence="3" id="KW-1185">Reference proteome</keyword>
<dbReference type="InterPro" id="IPR043129">
    <property type="entry name" value="ATPase_NBD"/>
</dbReference>
<dbReference type="InterPro" id="IPR036390">
    <property type="entry name" value="WH_DNA-bd_sf"/>
</dbReference>
<protein>
    <submittedName>
        <fullName evidence="2">Glucokinase</fullName>
    </submittedName>
</protein>
<dbReference type="Gene3D" id="3.30.420.40">
    <property type="match status" value="2"/>
</dbReference>
<dbReference type="AlphaFoldDB" id="A0A1I6M9L7"/>